<organism evidence="1 2">
    <name type="scientific">Didymella rabiei</name>
    <name type="common">Chickpea ascochyta blight fungus</name>
    <name type="synonym">Mycosphaerella rabiei</name>
    <dbReference type="NCBI Taxonomy" id="5454"/>
    <lineage>
        <taxon>Eukaryota</taxon>
        <taxon>Fungi</taxon>
        <taxon>Dikarya</taxon>
        <taxon>Ascomycota</taxon>
        <taxon>Pezizomycotina</taxon>
        <taxon>Dothideomycetes</taxon>
        <taxon>Pleosporomycetidae</taxon>
        <taxon>Pleosporales</taxon>
        <taxon>Pleosporineae</taxon>
        <taxon>Didymellaceae</taxon>
        <taxon>Ascochyta</taxon>
    </lineage>
</organism>
<keyword evidence="2" id="KW-1185">Reference proteome</keyword>
<dbReference type="AlphaFoldDB" id="A0A162ZUC4"/>
<protein>
    <recommendedName>
        <fullName evidence="3">SnoaL-like domain-containing protein</fullName>
    </recommendedName>
</protein>
<sequence length="144" mass="16482">MAPTRDTLLDTASKYISIETIDETSFRAIRTSTCITHCITPSFRSSHTNEEIIKRYPTLRTILKNIKFAVIDERHIIVDEATRKVVLNLRQTSETTVGPFENESVTILVMNRSGTLIDEIYIFLDSLRYIEFANRLDAAQASHM</sequence>
<evidence type="ECO:0000313" key="2">
    <source>
        <dbReference type="Proteomes" id="UP000076837"/>
    </source>
</evidence>
<comment type="caution">
    <text evidence="1">The sequence shown here is derived from an EMBL/GenBank/DDBJ whole genome shotgun (WGS) entry which is preliminary data.</text>
</comment>
<reference evidence="1 2" key="1">
    <citation type="journal article" date="2016" name="Sci. Rep.">
        <title>Draft genome sequencing and secretome analysis of fungal phytopathogen Ascochyta rabiei provides insight into the necrotrophic effector repertoire.</title>
        <authorList>
            <person name="Verma S."/>
            <person name="Gazara R.K."/>
            <person name="Nizam S."/>
            <person name="Parween S."/>
            <person name="Chattopadhyay D."/>
            <person name="Verma P.K."/>
        </authorList>
    </citation>
    <scope>NUCLEOTIDE SEQUENCE [LARGE SCALE GENOMIC DNA]</scope>
    <source>
        <strain evidence="1 2">ArDII</strain>
    </source>
</reference>
<dbReference type="STRING" id="5454.A0A162ZUC4"/>
<gene>
    <name evidence="1" type="ORF">ST47_g8052</name>
</gene>
<dbReference type="InterPro" id="IPR050977">
    <property type="entry name" value="Fungal_Meroterpenoid_Isomerase"/>
</dbReference>
<evidence type="ECO:0008006" key="3">
    <source>
        <dbReference type="Google" id="ProtNLM"/>
    </source>
</evidence>
<dbReference type="PANTHER" id="PTHR39598">
    <property type="entry name" value="AUSTINOL SYNTHESIS PROTEIN F-RELATED"/>
    <property type="match status" value="1"/>
</dbReference>
<dbReference type="EMBL" id="JYNV01000268">
    <property type="protein sequence ID" value="KZM20813.1"/>
    <property type="molecule type" value="Genomic_DNA"/>
</dbReference>
<accession>A0A162ZUC4</accession>
<proteinExistence type="predicted"/>
<dbReference type="PANTHER" id="PTHR39598:SF1">
    <property type="entry name" value="AUSTINOID BIOSYNTHESIS CLUSTERS PROTEIN F-RELATED"/>
    <property type="match status" value="1"/>
</dbReference>
<evidence type="ECO:0000313" key="1">
    <source>
        <dbReference type="EMBL" id="KZM20813.1"/>
    </source>
</evidence>
<dbReference type="Proteomes" id="UP000076837">
    <property type="component" value="Unassembled WGS sequence"/>
</dbReference>
<name>A0A162ZUC4_DIDRA</name>